<feature type="domain" description="VOC" evidence="1">
    <location>
        <begin position="4"/>
        <end position="136"/>
    </location>
</feature>
<dbReference type="PROSITE" id="PS51819">
    <property type="entry name" value="VOC"/>
    <property type="match status" value="1"/>
</dbReference>
<dbReference type="Proteomes" id="UP000219327">
    <property type="component" value="Unassembled WGS sequence"/>
</dbReference>
<dbReference type="EMBL" id="NTKD01000051">
    <property type="protein sequence ID" value="PDH37239.1"/>
    <property type="molecule type" value="Genomic_DNA"/>
</dbReference>
<dbReference type="Gene3D" id="3.10.180.10">
    <property type="entry name" value="2,3-Dihydroxybiphenyl 1,2-Dioxygenase, domain 1"/>
    <property type="match status" value="1"/>
</dbReference>
<reference evidence="2 3" key="1">
    <citation type="submission" date="2017-08" db="EMBL/GenBank/DDBJ databases">
        <title>Fine stratification of microbial communities through a metagenomic profile of the photic zone.</title>
        <authorList>
            <person name="Haro-Moreno J.M."/>
            <person name="Lopez-Perez M."/>
            <person name="De La Torre J."/>
            <person name="Picazo A."/>
            <person name="Camacho A."/>
            <person name="Rodriguez-Valera F."/>
        </authorList>
    </citation>
    <scope>NUCLEOTIDE SEQUENCE [LARGE SCALE GENOMIC DNA]</scope>
    <source>
        <strain evidence="2">MED-G24</strain>
    </source>
</reference>
<dbReference type="InterPro" id="IPR029068">
    <property type="entry name" value="Glyas_Bleomycin-R_OHBP_Dase"/>
</dbReference>
<organism evidence="2 3">
    <name type="scientific">OM182 bacterium MED-G24</name>
    <dbReference type="NCBI Taxonomy" id="1986255"/>
    <lineage>
        <taxon>Bacteria</taxon>
        <taxon>Pseudomonadati</taxon>
        <taxon>Pseudomonadota</taxon>
        <taxon>Gammaproteobacteria</taxon>
        <taxon>OMG group</taxon>
        <taxon>OM182 clade</taxon>
    </lineage>
</organism>
<dbReference type="SUPFAM" id="SSF54593">
    <property type="entry name" value="Glyoxalase/Bleomycin resistance protein/Dihydroxybiphenyl dioxygenase"/>
    <property type="match status" value="1"/>
</dbReference>
<dbReference type="CDD" id="cd06587">
    <property type="entry name" value="VOC"/>
    <property type="match status" value="1"/>
</dbReference>
<evidence type="ECO:0000313" key="3">
    <source>
        <dbReference type="Proteomes" id="UP000219327"/>
    </source>
</evidence>
<evidence type="ECO:0000259" key="1">
    <source>
        <dbReference type="PROSITE" id="PS51819"/>
    </source>
</evidence>
<comment type="caution">
    <text evidence="2">The sequence shown here is derived from an EMBL/GenBank/DDBJ whole genome shotgun (WGS) entry which is preliminary data.</text>
</comment>
<dbReference type="Pfam" id="PF00903">
    <property type="entry name" value="Glyoxalase"/>
    <property type="match status" value="1"/>
</dbReference>
<evidence type="ECO:0000313" key="2">
    <source>
        <dbReference type="EMBL" id="PDH37239.1"/>
    </source>
</evidence>
<dbReference type="AlphaFoldDB" id="A0A2A5WL74"/>
<proteinExistence type="predicted"/>
<protein>
    <recommendedName>
        <fullName evidence="1">VOC domain-containing protein</fullName>
    </recommendedName>
</protein>
<name>A0A2A5WL74_9GAMM</name>
<gene>
    <name evidence="2" type="ORF">CNE99_08425</name>
</gene>
<dbReference type="InterPro" id="IPR004360">
    <property type="entry name" value="Glyas_Fos-R_dOase_dom"/>
</dbReference>
<sequence>MGLSFDHIHLISEDAEAAANWYRDVLGGEILASYELRDAPQINVGLGGMTLIIRGRRPGEAPESTRGMEDFEGYSSHNEWGTDHFGYTYHGDLATYCETLKGKGATMAVEPWEFSPGSLLCYVSAPDGVSIELVQAKS</sequence>
<dbReference type="InterPro" id="IPR037523">
    <property type="entry name" value="VOC_core"/>
</dbReference>
<accession>A0A2A5WL74</accession>